<dbReference type="AlphaFoldDB" id="A0A8T0HMQ3"/>
<comment type="caution">
    <text evidence="1">The sequence shown here is derived from an EMBL/GenBank/DDBJ whole genome shotgun (WGS) entry which is preliminary data.</text>
</comment>
<reference evidence="1" key="1">
    <citation type="submission" date="2020-06" db="EMBL/GenBank/DDBJ databases">
        <title>WGS assembly of Ceratodon purpureus strain R40.</title>
        <authorList>
            <person name="Carey S.B."/>
            <person name="Jenkins J."/>
            <person name="Shu S."/>
            <person name="Lovell J.T."/>
            <person name="Sreedasyam A."/>
            <person name="Maumus F."/>
            <person name="Tiley G.P."/>
            <person name="Fernandez-Pozo N."/>
            <person name="Barry K."/>
            <person name="Chen C."/>
            <person name="Wang M."/>
            <person name="Lipzen A."/>
            <person name="Daum C."/>
            <person name="Saski C.A."/>
            <person name="Payton A.C."/>
            <person name="Mcbreen J.C."/>
            <person name="Conrad R.E."/>
            <person name="Kollar L.M."/>
            <person name="Olsson S."/>
            <person name="Huttunen S."/>
            <person name="Landis J.B."/>
            <person name="Wickett N.J."/>
            <person name="Johnson M.G."/>
            <person name="Rensing S.A."/>
            <person name="Grimwood J."/>
            <person name="Schmutz J."/>
            <person name="Mcdaniel S.F."/>
        </authorList>
    </citation>
    <scope>NUCLEOTIDE SEQUENCE</scope>
    <source>
        <strain evidence="1">R40</strain>
    </source>
</reference>
<accession>A0A8T0HMQ3</accession>
<gene>
    <name evidence="1" type="ORF">KC19_VG066600</name>
</gene>
<name>A0A8T0HMQ3_CERPU</name>
<dbReference type="EMBL" id="CM026426">
    <property type="protein sequence ID" value="KAG0572082.1"/>
    <property type="molecule type" value="Genomic_DNA"/>
</dbReference>
<proteinExistence type="predicted"/>
<keyword evidence="2" id="KW-1185">Reference proteome</keyword>
<evidence type="ECO:0000313" key="1">
    <source>
        <dbReference type="EMBL" id="KAG0572082.1"/>
    </source>
</evidence>
<organism evidence="1 2">
    <name type="scientific">Ceratodon purpureus</name>
    <name type="common">Fire moss</name>
    <name type="synonym">Dicranum purpureum</name>
    <dbReference type="NCBI Taxonomy" id="3225"/>
    <lineage>
        <taxon>Eukaryota</taxon>
        <taxon>Viridiplantae</taxon>
        <taxon>Streptophyta</taxon>
        <taxon>Embryophyta</taxon>
        <taxon>Bryophyta</taxon>
        <taxon>Bryophytina</taxon>
        <taxon>Bryopsida</taxon>
        <taxon>Dicranidae</taxon>
        <taxon>Pseudoditrichales</taxon>
        <taxon>Ditrichaceae</taxon>
        <taxon>Ceratodon</taxon>
    </lineage>
</organism>
<dbReference type="Proteomes" id="UP000822688">
    <property type="component" value="Chromosome V"/>
</dbReference>
<evidence type="ECO:0000313" key="2">
    <source>
        <dbReference type="Proteomes" id="UP000822688"/>
    </source>
</evidence>
<protein>
    <submittedName>
        <fullName evidence="1">Uncharacterized protein</fullName>
    </submittedName>
</protein>
<sequence>MHILNAGFSEKEKRIVLHRYFSDDRIRAFDLKLTKAVHKVCSVVPMLGQSWRGALQTIRSHLHTRQVKGTGYCTDRTRLKGQFPAPDLQCIRSISVSCLKSIPKAC</sequence>